<feature type="domain" description="Ricin B lectin" evidence="1">
    <location>
        <begin position="40"/>
        <end position="180"/>
    </location>
</feature>
<dbReference type="SUPFAM" id="SSF50370">
    <property type="entry name" value="Ricin B-like lectins"/>
    <property type="match status" value="1"/>
</dbReference>
<dbReference type="Proteomes" id="UP001221328">
    <property type="component" value="Unassembled WGS sequence"/>
</dbReference>
<dbReference type="InterPro" id="IPR035992">
    <property type="entry name" value="Ricin_B-like_lectins"/>
</dbReference>
<dbReference type="RefSeq" id="WP_272177032.1">
    <property type="nucleotide sequence ID" value="NZ_JAQOSK010000011.1"/>
</dbReference>
<gene>
    <name evidence="2" type="ORF">PO587_27145</name>
</gene>
<keyword evidence="3" id="KW-1185">Reference proteome</keyword>
<dbReference type="SMART" id="SM00458">
    <property type="entry name" value="RICIN"/>
    <property type="match status" value="1"/>
</dbReference>
<sequence>MENGVSITTRGSVLGRLAIGLSATAGLLLSSPGTGSATDMGVLTISGPANVANTGRCWDLGSNAPGAEVVLYNPCHYEDTYSSQKWYRTIDSNQVFNIQNANNLCMDLRSNAIGAHVIMAPCHYEDSYLSQKWYPDGTQPRHFRNSNGLCMDSSNVNGGPITMEPCNYNTNYQDQRWWTTGGW</sequence>
<accession>A0ABT5G006</accession>
<reference evidence="2 3" key="1">
    <citation type="journal article" date="2015" name="Int. J. Syst. Evol. Microbiol.">
        <title>Streptomyces gilvifuscus sp. nov., an actinomycete that produces antibacterial compounds isolated from soil.</title>
        <authorList>
            <person name="Nguyen T.M."/>
            <person name="Kim J."/>
        </authorList>
    </citation>
    <scope>NUCLEOTIDE SEQUENCE [LARGE SCALE GENOMIC DNA]</scope>
    <source>
        <strain evidence="2 3">T113</strain>
    </source>
</reference>
<evidence type="ECO:0000313" key="2">
    <source>
        <dbReference type="EMBL" id="MDC2958129.1"/>
    </source>
</evidence>
<dbReference type="EMBL" id="JAQOSK010000011">
    <property type="protein sequence ID" value="MDC2958129.1"/>
    <property type="molecule type" value="Genomic_DNA"/>
</dbReference>
<dbReference type="Pfam" id="PF00652">
    <property type="entry name" value="Ricin_B_lectin"/>
    <property type="match status" value="1"/>
</dbReference>
<evidence type="ECO:0000259" key="1">
    <source>
        <dbReference type="SMART" id="SM00458"/>
    </source>
</evidence>
<evidence type="ECO:0000313" key="3">
    <source>
        <dbReference type="Proteomes" id="UP001221328"/>
    </source>
</evidence>
<comment type="caution">
    <text evidence="2">The sequence shown here is derived from an EMBL/GenBank/DDBJ whole genome shotgun (WGS) entry which is preliminary data.</text>
</comment>
<name>A0ABT5G006_9ACTN</name>
<dbReference type="CDD" id="cd00161">
    <property type="entry name" value="beta-trefoil_Ricin-like"/>
    <property type="match status" value="1"/>
</dbReference>
<dbReference type="PROSITE" id="PS50231">
    <property type="entry name" value="RICIN_B_LECTIN"/>
    <property type="match status" value="1"/>
</dbReference>
<protein>
    <submittedName>
        <fullName evidence="2">RICIN domain-containing protein</fullName>
    </submittedName>
</protein>
<dbReference type="Gene3D" id="2.80.10.50">
    <property type="match status" value="1"/>
</dbReference>
<proteinExistence type="predicted"/>
<organism evidence="2 3">
    <name type="scientific">Streptomyces gilvifuscus</name>
    <dbReference type="NCBI Taxonomy" id="1550617"/>
    <lineage>
        <taxon>Bacteria</taxon>
        <taxon>Bacillati</taxon>
        <taxon>Actinomycetota</taxon>
        <taxon>Actinomycetes</taxon>
        <taxon>Kitasatosporales</taxon>
        <taxon>Streptomycetaceae</taxon>
        <taxon>Streptomyces</taxon>
    </lineage>
</organism>
<dbReference type="InterPro" id="IPR000772">
    <property type="entry name" value="Ricin_B_lectin"/>
</dbReference>